<sequence>MLIRDLLDGVCTDPVRIVAFNSAEGWSRDVTSEIAAELKQCLVKGEDIPPSLQYLLEMATQH</sequence>
<accession>A0ABQ6B309</accession>
<reference evidence="2" key="1">
    <citation type="journal article" date="2019" name="Int. J. Syst. Evol. Microbiol.">
        <title>The Global Catalogue of Microorganisms (GCM) 10K type strain sequencing project: providing services to taxonomists for standard genome sequencing and annotation.</title>
        <authorList>
            <consortium name="The Broad Institute Genomics Platform"/>
            <consortium name="The Broad Institute Genome Sequencing Center for Infectious Disease"/>
            <person name="Wu L."/>
            <person name="Ma J."/>
        </authorList>
    </citation>
    <scope>NUCLEOTIDE SEQUENCE [LARGE SCALE GENOMIC DNA]</scope>
    <source>
        <strain evidence="2">NBRC 102520</strain>
    </source>
</reference>
<dbReference type="Proteomes" id="UP001156905">
    <property type="component" value="Unassembled WGS sequence"/>
</dbReference>
<protein>
    <submittedName>
        <fullName evidence="1">Uncharacterized protein</fullName>
    </submittedName>
</protein>
<evidence type="ECO:0000313" key="1">
    <source>
        <dbReference type="EMBL" id="GLR86543.1"/>
    </source>
</evidence>
<proteinExistence type="predicted"/>
<name>A0ABQ6B309_9BRAD</name>
<gene>
    <name evidence="1" type="ORF">GCM10007857_32540</name>
</gene>
<dbReference type="EMBL" id="BSOW01000010">
    <property type="protein sequence ID" value="GLR86543.1"/>
    <property type="molecule type" value="Genomic_DNA"/>
</dbReference>
<evidence type="ECO:0000313" key="2">
    <source>
        <dbReference type="Proteomes" id="UP001156905"/>
    </source>
</evidence>
<comment type="caution">
    <text evidence="1">The sequence shown here is derived from an EMBL/GenBank/DDBJ whole genome shotgun (WGS) entry which is preliminary data.</text>
</comment>
<dbReference type="RefSeq" id="WP_284267074.1">
    <property type="nucleotide sequence ID" value="NZ_BSOW01000010.1"/>
</dbReference>
<organism evidence="1 2">
    <name type="scientific">Bradyrhizobium iriomotense</name>
    <dbReference type="NCBI Taxonomy" id="441950"/>
    <lineage>
        <taxon>Bacteria</taxon>
        <taxon>Pseudomonadati</taxon>
        <taxon>Pseudomonadota</taxon>
        <taxon>Alphaproteobacteria</taxon>
        <taxon>Hyphomicrobiales</taxon>
        <taxon>Nitrobacteraceae</taxon>
        <taxon>Bradyrhizobium</taxon>
    </lineage>
</organism>
<keyword evidence="2" id="KW-1185">Reference proteome</keyword>